<organism evidence="1 2">
    <name type="scientific">Turnera subulata</name>
    <dbReference type="NCBI Taxonomy" id="218843"/>
    <lineage>
        <taxon>Eukaryota</taxon>
        <taxon>Viridiplantae</taxon>
        <taxon>Streptophyta</taxon>
        <taxon>Embryophyta</taxon>
        <taxon>Tracheophyta</taxon>
        <taxon>Spermatophyta</taxon>
        <taxon>Magnoliopsida</taxon>
        <taxon>eudicotyledons</taxon>
        <taxon>Gunneridae</taxon>
        <taxon>Pentapetalae</taxon>
        <taxon>rosids</taxon>
        <taxon>fabids</taxon>
        <taxon>Malpighiales</taxon>
        <taxon>Passifloraceae</taxon>
        <taxon>Turnera</taxon>
    </lineage>
</organism>
<evidence type="ECO:0000313" key="1">
    <source>
        <dbReference type="EMBL" id="KAJ4843727.1"/>
    </source>
</evidence>
<gene>
    <name evidence="1" type="ORF">Tsubulata_049480</name>
</gene>
<sequence length="84" mass="10204">MESIALAVCRNHSIYPNEIQSLVRNHRQKGNKKSWMSLVQVCRDLVVSYMMSFVARRKLLMIWAWKWKAHQNDLILFRKKWLWS</sequence>
<dbReference type="AlphaFoldDB" id="A0A9Q0G7P3"/>
<accession>A0A9Q0G7P3</accession>
<name>A0A9Q0G7P3_9ROSI</name>
<reference evidence="1" key="2">
    <citation type="journal article" date="2023" name="Plants (Basel)">
        <title>Annotation of the Turnera subulata (Passifloraceae) Draft Genome Reveals the S-Locus Evolved after the Divergence of Turneroideae from Passifloroideae in a Stepwise Manner.</title>
        <authorList>
            <person name="Henning P.M."/>
            <person name="Roalson E.H."/>
            <person name="Mir W."/>
            <person name="McCubbin A.G."/>
            <person name="Shore J.S."/>
        </authorList>
    </citation>
    <scope>NUCLEOTIDE SEQUENCE</scope>
    <source>
        <strain evidence="1">F60SS</strain>
    </source>
</reference>
<reference evidence="1" key="1">
    <citation type="submission" date="2022-02" db="EMBL/GenBank/DDBJ databases">
        <authorList>
            <person name="Henning P.M."/>
            <person name="McCubbin A.G."/>
            <person name="Shore J.S."/>
        </authorList>
    </citation>
    <scope>NUCLEOTIDE SEQUENCE</scope>
    <source>
        <strain evidence="1">F60SS</strain>
        <tissue evidence="1">Leaves</tissue>
    </source>
</reference>
<evidence type="ECO:0000313" key="2">
    <source>
        <dbReference type="Proteomes" id="UP001141552"/>
    </source>
</evidence>
<dbReference type="Proteomes" id="UP001141552">
    <property type="component" value="Unassembled WGS sequence"/>
</dbReference>
<proteinExistence type="predicted"/>
<protein>
    <submittedName>
        <fullName evidence="1">Uncharacterized protein</fullName>
    </submittedName>
</protein>
<comment type="caution">
    <text evidence="1">The sequence shown here is derived from an EMBL/GenBank/DDBJ whole genome shotgun (WGS) entry which is preliminary data.</text>
</comment>
<keyword evidence="2" id="KW-1185">Reference proteome</keyword>
<dbReference type="EMBL" id="JAKUCV010002168">
    <property type="protein sequence ID" value="KAJ4843727.1"/>
    <property type="molecule type" value="Genomic_DNA"/>
</dbReference>